<sequence length="474" mass="53865">MSYYTFYIGDVTLTVGWQDLLGLVLLALVTKALLLLRRARAHGPASPILPARTSIAAAPEKEPKALRYGSGKAEGGAWNATGPGYLPDLDPLHDFDLSTATLRDYVYVNKVLRYPYFQVCPTPYVADCLLRQDLWGVRSIDTFCRMVTMAHQPLHINDWIEIDKEYQWYLDEKARVIKEQGKVVVDSLPENDAACTELLETLVDYLPKRYPTLFDAIPAAKPSAVPYGIHNKVTGETFTNISALKGVDALMVVTRLVKDDFLMGRERADGRVYLVGGVIVFPGSYLLSEKIGQPLHELHANVPHFHKMLPSVERTMVRFAPDRPFERCSWWVADDRELFWHNIISHEVREDVHPKDLFLRFDHQTFRKLPRTRGIMFGVHPVLKRMEDLADNPLVPALLAKIHTGSDETLMKYKSVAKYQHKLVPYLQELTEQQIAKGLIKREDIENIVNFREHPNAGDAWKGSAALSNQRVKA</sequence>
<evidence type="ECO:0000313" key="1">
    <source>
        <dbReference type="EMBL" id="EPT00367.1"/>
    </source>
</evidence>
<accession>S8E5M6</accession>
<proteinExistence type="predicted"/>
<protein>
    <submittedName>
        <fullName evidence="1">Uncharacterized protein</fullName>
    </submittedName>
</protein>
<dbReference type="STRING" id="743788.S8E5M6"/>
<keyword evidence="2" id="KW-1185">Reference proteome</keyword>
<organism evidence="1 2">
    <name type="scientific">Fomitopsis schrenkii</name>
    <name type="common">Brown rot fungus</name>
    <dbReference type="NCBI Taxonomy" id="2126942"/>
    <lineage>
        <taxon>Eukaryota</taxon>
        <taxon>Fungi</taxon>
        <taxon>Dikarya</taxon>
        <taxon>Basidiomycota</taxon>
        <taxon>Agaricomycotina</taxon>
        <taxon>Agaricomycetes</taxon>
        <taxon>Polyporales</taxon>
        <taxon>Fomitopsis</taxon>
    </lineage>
</organism>
<dbReference type="EMBL" id="KE504149">
    <property type="protein sequence ID" value="EPT00367.1"/>
    <property type="molecule type" value="Genomic_DNA"/>
</dbReference>
<dbReference type="eggNOG" id="ENOG502QW40">
    <property type="taxonomic scope" value="Eukaryota"/>
</dbReference>
<dbReference type="InParanoid" id="S8E5M6"/>
<evidence type="ECO:0000313" key="2">
    <source>
        <dbReference type="Proteomes" id="UP000015241"/>
    </source>
</evidence>
<gene>
    <name evidence="1" type="ORF">FOMPIDRAFT_88325</name>
</gene>
<dbReference type="InterPro" id="IPR021848">
    <property type="entry name" value="HODM_asu-like"/>
</dbReference>
<dbReference type="Pfam" id="PF11927">
    <property type="entry name" value="HODM_asu-like"/>
    <property type="match status" value="1"/>
</dbReference>
<dbReference type="Proteomes" id="UP000015241">
    <property type="component" value="Unassembled WGS sequence"/>
</dbReference>
<dbReference type="AlphaFoldDB" id="S8E5M6"/>
<name>S8E5M6_FOMSC</name>
<reference evidence="1 2" key="1">
    <citation type="journal article" date="2012" name="Science">
        <title>The Paleozoic origin of enzymatic lignin decomposition reconstructed from 31 fungal genomes.</title>
        <authorList>
            <person name="Floudas D."/>
            <person name="Binder M."/>
            <person name="Riley R."/>
            <person name="Barry K."/>
            <person name="Blanchette R.A."/>
            <person name="Henrissat B."/>
            <person name="Martinez A.T."/>
            <person name="Otillar R."/>
            <person name="Spatafora J.W."/>
            <person name="Yadav J.S."/>
            <person name="Aerts A."/>
            <person name="Benoit I."/>
            <person name="Boyd A."/>
            <person name="Carlson A."/>
            <person name="Copeland A."/>
            <person name="Coutinho P.M."/>
            <person name="de Vries R.P."/>
            <person name="Ferreira P."/>
            <person name="Findley K."/>
            <person name="Foster B."/>
            <person name="Gaskell J."/>
            <person name="Glotzer D."/>
            <person name="Gorecki P."/>
            <person name="Heitman J."/>
            <person name="Hesse C."/>
            <person name="Hori C."/>
            <person name="Igarashi K."/>
            <person name="Jurgens J.A."/>
            <person name="Kallen N."/>
            <person name="Kersten P."/>
            <person name="Kohler A."/>
            <person name="Kuees U."/>
            <person name="Kumar T.K.A."/>
            <person name="Kuo A."/>
            <person name="LaButti K."/>
            <person name="Larrondo L.F."/>
            <person name="Lindquist E."/>
            <person name="Ling A."/>
            <person name="Lombard V."/>
            <person name="Lucas S."/>
            <person name="Lundell T."/>
            <person name="Martin R."/>
            <person name="McLaughlin D.J."/>
            <person name="Morgenstern I."/>
            <person name="Morin E."/>
            <person name="Murat C."/>
            <person name="Nagy L.G."/>
            <person name="Nolan M."/>
            <person name="Ohm R.A."/>
            <person name="Patyshakuliyeva A."/>
            <person name="Rokas A."/>
            <person name="Ruiz-Duenas F.J."/>
            <person name="Sabat G."/>
            <person name="Salamov A."/>
            <person name="Samejima M."/>
            <person name="Schmutz J."/>
            <person name="Slot J.C."/>
            <person name="St John F."/>
            <person name="Stenlid J."/>
            <person name="Sun H."/>
            <person name="Sun S."/>
            <person name="Syed K."/>
            <person name="Tsang A."/>
            <person name="Wiebenga A."/>
            <person name="Young D."/>
            <person name="Pisabarro A."/>
            <person name="Eastwood D.C."/>
            <person name="Martin F."/>
            <person name="Cullen D."/>
            <person name="Grigoriev I.V."/>
            <person name="Hibbett D.S."/>
        </authorList>
    </citation>
    <scope>NUCLEOTIDE SEQUENCE</scope>
    <source>
        <strain evidence="2">FP-58527</strain>
    </source>
</reference>
<dbReference type="OrthoDB" id="5043642at2759"/>
<dbReference type="HOGENOM" id="CLU_025462_0_1_1"/>